<proteinExistence type="predicted"/>
<evidence type="ECO:0000313" key="2">
    <source>
        <dbReference type="Proteomes" id="UP000815325"/>
    </source>
</evidence>
<accession>A0ABQ7FRV9</accession>
<dbReference type="Proteomes" id="UP000815325">
    <property type="component" value="Unassembled WGS sequence"/>
</dbReference>
<name>A0ABQ7FRV9_DUNSA</name>
<dbReference type="EMBL" id="MU074133">
    <property type="protein sequence ID" value="KAF5825279.1"/>
    <property type="molecule type" value="Genomic_DNA"/>
</dbReference>
<reference evidence="1" key="1">
    <citation type="submission" date="2017-08" db="EMBL/GenBank/DDBJ databases">
        <authorList>
            <person name="Polle J.E."/>
            <person name="Barry K."/>
            <person name="Cushman J."/>
            <person name="Schmutz J."/>
            <person name="Tran D."/>
            <person name="Hathwaick L.T."/>
            <person name="Yim W.C."/>
            <person name="Jenkins J."/>
            <person name="Mckie-Krisberg Z.M."/>
            <person name="Prochnik S."/>
            <person name="Lindquist E."/>
            <person name="Dockter R.B."/>
            <person name="Adam C."/>
            <person name="Molina H."/>
            <person name="Bunkerborg J."/>
            <person name="Jin E."/>
            <person name="Buchheim M."/>
            <person name="Magnuson J."/>
        </authorList>
    </citation>
    <scope>NUCLEOTIDE SEQUENCE</scope>
    <source>
        <strain evidence="1">CCAP 19/18</strain>
    </source>
</reference>
<feature type="unsure residue" description="E or Q" evidence="1">
    <location>
        <position position="24"/>
    </location>
</feature>
<evidence type="ECO:0008006" key="3">
    <source>
        <dbReference type="Google" id="ProtNLM"/>
    </source>
</evidence>
<comment type="caution">
    <text evidence="1">The sequence shown here is derived from an EMBL/GenBank/DDBJ whole genome shotgun (WGS) entry which is preliminary data.</text>
</comment>
<sequence>MQVCLGLVAQVPKHHQSCLHLLLELLYHHPPCLQKAEVQEEVADERVRPQAQAACFHPQEGHGTENGMQAACPREELALHFTQHDERATEAARHTHTHTEHV</sequence>
<gene>
    <name evidence="1" type="ORF">DUNSADRAFT_12357</name>
</gene>
<keyword evidence="2" id="KW-1185">Reference proteome</keyword>
<evidence type="ECO:0000313" key="1">
    <source>
        <dbReference type="EMBL" id="KAF5825279.1"/>
    </source>
</evidence>
<organism evidence="1 2">
    <name type="scientific">Dunaliella salina</name>
    <name type="common">Green alga</name>
    <name type="synonym">Protococcus salinus</name>
    <dbReference type="NCBI Taxonomy" id="3046"/>
    <lineage>
        <taxon>Eukaryota</taxon>
        <taxon>Viridiplantae</taxon>
        <taxon>Chlorophyta</taxon>
        <taxon>core chlorophytes</taxon>
        <taxon>Chlorophyceae</taxon>
        <taxon>CS clade</taxon>
        <taxon>Chlamydomonadales</taxon>
        <taxon>Dunaliellaceae</taxon>
        <taxon>Dunaliella</taxon>
    </lineage>
</organism>
<protein>
    <recommendedName>
        <fullName evidence="3">Encoded protein</fullName>
    </recommendedName>
</protein>